<dbReference type="InterPro" id="IPR013083">
    <property type="entry name" value="Znf_RING/FYVE/PHD"/>
</dbReference>
<keyword evidence="3 12" id="KW-0812">Transmembrane</keyword>
<evidence type="ECO:0000256" key="6">
    <source>
        <dbReference type="ARBA" id="ARBA00022786"/>
    </source>
</evidence>
<dbReference type="GO" id="GO:0016740">
    <property type="term" value="F:transferase activity"/>
    <property type="evidence" value="ECO:0007669"/>
    <property type="project" value="UniProtKB-KW"/>
</dbReference>
<keyword evidence="8 12" id="KW-1133">Transmembrane helix</keyword>
<feature type="compositionally biased region" description="Basic and acidic residues" evidence="11">
    <location>
        <begin position="18"/>
        <end position="48"/>
    </location>
</feature>
<keyword evidence="2" id="KW-0808">Transferase</keyword>
<evidence type="ECO:0000256" key="4">
    <source>
        <dbReference type="ARBA" id="ARBA00022723"/>
    </source>
</evidence>
<dbReference type="PANTHER" id="PTHR46065:SF3">
    <property type="entry name" value="FI20425P1"/>
    <property type="match status" value="1"/>
</dbReference>
<dbReference type="WBParaSite" id="PgR109_g010_t01">
    <property type="protein sequence ID" value="PgR109_g010_t01"/>
    <property type="gene ID" value="PgR109_g010"/>
</dbReference>
<name>A0A915CA98_PARUN</name>
<evidence type="ECO:0000256" key="9">
    <source>
        <dbReference type="ARBA" id="ARBA00023136"/>
    </source>
</evidence>
<dbReference type="FunFam" id="3.30.40.10:FF:000571">
    <property type="entry name" value="Zinc finger, C3HC4 type"/>
    <property type="match status" value="1"/>
</dbReference>
<keyword evidence="9 12" id="KW-0472">Membrane</keyword>
<feature type="compositionally biased region" description="Polar residues" evidence="11">
    <location>
        <begin position="1"/>
        <end position="14"/>
    </location>
</feature>
<dbReference type="Proteomes" id="UP000887569">
    <property type="component" value="Unplaced"/>
</dbReference>
<dbReference type="GO" id="GO:0008270">
    <property type="term" value="F:zinc ion binding"/>
    <property type="evidence" value="ECO:0007669"/>
    <property type="project" value="UniProtKB-KW"/>
</dbReference>
<feature type="region of interest" description="Disordered" evidence="11">
    <location>
        <begin position="1"/>
        <end position="48"/>
    </location>
</feature>
<keyword evidence="10" id="KW-0175">Coiled coil</keyword>
<dbReference type="SMART" id="SM00744">
    <property type="entry name" value="RINGv"/>
    <property type="match status" value="1"/>
</dbReference>
<dbReference type="SUPFAM" id="SSF57850">
    <property type="entry name" value="RING/U-box"/>
    <property type="match status" value="1"/>
</dbReference>
<dbReference type="CDD" id="cd16495">
    <property type="entry name" value="RING_CH-C4HC3_MARCH"/>
    <property type="match status" value="1"/>
</dbReference>
<comment type="subcellular location">
    <subcellularLocation>
        <location evidence="1">Membrane</location>
        <topology evidence="1">Multi-pass membrane protein</topology>
    </subcellularLocation>
</comment>
<keyword evidence="6" id="KW-0833">Ubl conjugation pathway</keyword>
<organism evidence="14 15">
    <name type="scientific">Parascaris univalens</name>
    <name type="common">Nematode worm</name>
    <dbReference type="NCBI Taxonomy" id="6257"/>
    <lineage>
        <taxon>Eukaryota</taxon>
        <taxon>Metazoa</taxon>
        <taxon>Ecdysozoa</taxon>
        <taxon>Nematoda</taxon>
        <taxon>Chromadorea</taxon>
        <taxon>Rhabditida</taxon>
        <taxon>Spirurina</taxon>
        <taxon>Ascaridomorpha</taxon>
        <taxon>Ascaridoidea</taxon>
        <taxon>Ascarididae</taxon>
        <taxon>Parascaris</taxon>
    </lineage>
</organism>
<keyword evidence="14" id="KW-1185">Reference proteome</keyword>
<reference evidence="15" key="1">
    <citation type="submission" date="2022-11" db="UniProtKB">
        <authorList>
            <consortium name="WormBaseParasite"/>
        </authorList>
    </citation>
    <scope>IDENTIFICATION</scope>
</reference>
<evidence type="ECO:0000256" key="11">
    <source>
        <dbReference type="SAM" id="MobiDB-lite"/>
    </source>
</evidence>
<evidence type="ECO:0000256" key="5">
    <source>
        <dbReference type="ARBA" id="ARBA00022771"/>
    </source>
</evidence>
<feature type="transmembrane region" description="Helical" evidence="12">
    <location>
        <begin position="327"/>
        <end position="352"/>
    </location>
</feature>
<dbReference type="PANTHER" id="PTHR46065">
    <property type="entry name" value="E3 UBIQUITIN-PROTEIN LIGASE MARCH 2/3 FAMILY MEMBER"/>
    <property type="match status" value="1"/>
</dbReference>
<keyword evidence="4" id="KW-0479">Metal-binding</keyword>
<evidence type="ECO:0000256" key="7">
    <source>
        <dbReference type="ARBA" id="ARBA00022833"/>
    </source>
</evidence>
<evidence type="ECO:0000256" key="3">
    <source>
        <dbReference type="ARBA" id="ARBA00022692"/>
    </source>
</evidence>
<evidence type="ECO:0000313" key="14">
    <source>
        <dbReference type="Proteomes" id="UP000887569"/>
    </source>
</evidence>
<keyword evidence="5" id="KW-0863">Zinc-finger</keyword>
<evidence type="ECO:0000256" key="12">
    <source>
        <dbReference type="SAM" id="Phobius"/>
    </source>
</evidence>
<dbReference type="AlphaFoldDB" id="A0A915CA98"/>
<dbReference type="PROSITE" id="PS51292">
    <property type="entry name" value="ZF_RING_CH"/>
    <property type="match status" value="1"/>
</dbReference>
<feature type="transmembrane region" description="Helical" evidence="12">
    <location>
        <begin position="373"/>
        <end position="398"/>
    </location>
</feature>
<evidence type="ECO:0000259" key="13">
    <source>
        <dbReference type="PROSITE" id="PS51292"/>
    </source>
</evidence>
<sequence>PHSSHLQMDTTQITKLLPSRDDEKNGERSDNKGEKEETVSNDHNESSARHKFFQRGISVSDNAISSHQLSSSFIVSKLSGVLSTLLEIGERGPGSRGSAVLVARSGIPYVPAAFETPVIRRVQSVRWSSSTKDDALHGGAKDCEEGGTNGGIGGEPECSCDACSKWRPRVPLSSEENTMAEKCDPEWVQCGYYSDVGALCEACAGRPLLDGTCCRHNEQASTLGSFDTLYSFTANCSNVSRDTNSEHLCRICHCSSMPDDPLISPCRCSGTLKFVHMTCLLHWLTICSRKLKRPPICELCFYKYRRRRIFKWHDVHLPTIARRDLKYLTTFIVAVTLMFLSAIMSFACFYIERKFGIVGHTKPTSISAEVREWESILSSATLASAIIFFLGLFVAMYAHVKTGVSLARYAIQCWRSNHEWIIEEYRASRDERYSRKLEQLRRKINGEEHDSEVADADETLPLRATVLE</sequence>
<evidence type="ECO:0000256" key="1">
    <source>
        <dbReference type="ARBA" id="ARBA00004141"/>
    </source>
</evidence>
<evidence type="ECO:0000256" key="2">
    <source>
        <dbReference type="ARBA" id="ARBA00022679"/>
    </source>
</evidence>
<dbReference type="Pfam" id="PF12906">
    <property type="entry name" value="RINGv"/>
    <property type="match status" value="1"/>
</dbReference>
<dbReference type="GO" id="GO:0016020">
    <property type="term" value="C:membrane"/>
    <property type="evidence" value="ECO:0007669"/>
    <property type="project" value="UniProtKB-SubCell"/>
</dbReference>
<evidence type="ECO:0000313" key="15">
    <source>
        <dbReference type="WBParaSite" id="PgR109_g010_t01"/>
    </source>
</evidence>
<dbReference type="Gene3D" id="3.30.40.10">
    <property type="entry name" value="Zinc/RING finger domain, C3HC4 (zinc finger)"/>
    <property type="match status" value="1"/>
</dbReference>
<evidence type="ECO:0000256" key="10">
    <source>
        <dbReference type="SAM" id="Coils"/>
    </source>
</evidence>
<proteinExistence type="predicted"/>
<keyword evidence="7" id="KW-0862">Zinc</keyword>
<feature type="domain" description="RING-CH-type" evidence="13">
    <location>
        <begin position="241"/>
        <end position="307"/>
    </location>
</feature>
<dbReference type="InterPro" id="IPR011016">
    <property type="entry name" value="Znf_RING-CH"/>
</dbReference>
<accession>A0A915CA98</accession>
<feature type="coiled-coil region" evidence="10">
    <location>
        <begin position="430"/>
        <end position="457"/>
    </location>
</feature>
<evidence type="ECO:0000256" key="8">
    <source>
        <dbReference type="ARBA" id="ARBA00022989"/>
    </source>
</evidence>
<protein>
    <submittedName>
        <fullName evidence="15">RING-CH-type domain-containing protein</fullName>
    </submittedName>
</protein>